<dbReference type="Proteomes" id="UP001152531">
    <property type="component" value="Unassembled WGS sequence"/>
</dbReference>
<proteinExistence type="predicted"/>
<organism evidence="1 2">
    <name type="scientific">[Candida] jaroonii</name>
    <dbReference type="NCBI Taxonomy" id="467808"/>
    <lineage>
        <taxon>Eukaryota</taxon>
        <taxon>Fungi</taxon>
        <taxon>Dikarya</taxon>
        <taxon>Ascomycota</taxon>
        <taxon>Saccharomycotina</taxon>
        <taxon>Pichiomycetes</taxon>
        <taxon>Debaryomycetaceae</taxon>
        <taxon>Yamadazyma</taxon>
    </lineage>
</organism>
<accession>A0ACA9Y4Y0</accession>
<name>A0ACA9Y4Y0_9ASCO</name>
<protein>
    <submittedName>
        <fullName evidence="1">Probable ubiquitin carboxyl-terminal hydrolase 9</fullName>
    </submittedName>
</protein>
<evidence type="ECO:0000313" key="2">
    <source>
        <dbReference type="Proteomes" id="UP001152531"/>
    </source>
</evidence>
<comment type="caution">
    <text evidence="1">The sequence shown here is derived from an EMBL/GenBank/DDBJ whole genome shotgun (WGS) entry which is preliminary data.</text>
</comment>
<gene>
    <name evidence="1" type="ORF">CLIB1444_03S02784</name>
</gene>
<reference evidence="1" key="1">
    <citation type="submission" date="2022-06" db="EMBL/GenBank/DDBJ databases">
        <authorList>
            <person name="Legras J.-L."/>
            <person name="Devillers H."/>
            <person name="Grondin C."/>
        </authorList>
    </citation>
    <scope>NUCLEOTIDE SEQUENCE</scope>
    <source>
        <strain evidence="1">CLIB 1444</strain>
    </source>
</reference>
<keyword evidence="2" id="KW-1185">Reference proteome</keyword>
<sequence>MTKTEMEVKLNELPFGDGSNKIFGMENFGNTCYCNSILQCLYYTEKFRVELISHKITEHDKKTNLFGIKTHNFTNKYEMLVQKRLKEQQKTISEDRPKSSRKGSIFGLKFNNASSTNGSANFQENNVPNNFIFDLKNCEFLSNEQKILVSKDEDFQNLQIMITRPSQNTINKQQASSKNDYSQSSSMLLSETNQNNETKNDGVISSQSSYIVIGIPYPETNLQNPINPFNQSPTSDQRKRSALINGPIINLDHSLQLPSEQNDDSALLYALKDLFECMVENRSNIGVVSPNYFINKLKEKNYLFRQNNMHHDAHEFCNYLINEIIESLNKEDFGNNWCNRLFQGVITNETKCLSCETITSKEETFLDLSVDVPPHSNSNSLTHSLNNFSKSEVLTHQNKFYCNSCSSLQEAIKTIKIKSLPEILIINFKRFKYDDKLDKMVKLFDSISYPLKLRLFNTSSDEFQLYELYSLVIHIGGGPMHGHYISLCKVKSKMWMLFDDETVEMVDESFVMKFFGTGPGLASAYILFYQKCDYLEKGEESKLDFGFNVEDLFNGNDYHAHSNSVISNHSQSSGNSLNHSNSQNHSNTSNTTINPTVNSASNSPNPFADVHSIENDDRKNLFKKNFKLDDSNTPSMSSFSNISNLPSIPPTAPSTSSNTPSATKKPSIPQLSIPSNPGSSVPSPVNEVKERKSWVGSLRRESKVEKERKSSLSSSSSKEPEKERKKSIFGFKRK</sequence>
<dbReference type="EMBL" id="CALSDN010000003">
    <property type="protein sequence ID" value="CAH6720027.1"/>
    <property type="molecule type" value="Genomic_DNA"/>
</dbReference>
<keyword evidence="1" id="KW-0378">Hydrolase</keyword>
<evidence type="ECO:0000313" key="1">
    <source>
        <dbReference type="EMBL" id="CAH6720027.1"/>
    </source>
</evidence>